<keyword evidence="1" id="KW-0732">Signal</keyword>
<feature type="chain" id="PRO_5021970184" description="Carboxypeptidase regulatory-like domain-containing protein" evidence="1">
    <location>
        <begin position="22"/>
        <end position="150"/>
    </location>
</feature>
<name>A0A518CFZ5_9BACT</name>
<protein>
    <recommendedName>
        <fullName evidence="4">Carboxypeptidase regulatory-like domain-containing protein</fullName>
    </recommendedName>
</protein>
<dbReference type="EMBL" id="CP036289">
    <property type="protein sequence ID" value="QDU78139.1"/>
    <property type="molecule type" value="Genomic_DNA"/>
</dbReference>
<gene>
    <name evidence="2" type="ORF">Pan97_52210</name>
</gene>
<accession>A0A518CFZ5</accession>
<dbReference type="PROSITE" id="PS51257">
    <property type="entry name" value="PROKAR_LIPOPROTEIN"/>
    <property type="match status" value="1"/>
</dbReference>
<keyword evidence="3" id="KW-1185">Reference proteome</keyword>
<sequence precursor="true">MHKMTLRACGLSKLLSAVLLAAAVGCGGSGLPSLTGTVTIDGKPAPAGVAIQFSPIAEGGSPSYAQTDEQGKYEAQFSFNKTGIQPGEHSVKLIPGSVVTPMPEIGPDGRPVGPPPKNPLANLPKSYWEEIEVIQVDAGSNTHDIALVSE</sequence>
<organism evidence="2 3">
    <name type="scientific">Bremerella volcania</name>
    <dbReference type="NCBI Taxonomy" id="2527984"/>
    <lineage>
        <taxon>Bacteria</taxon>
        <taxon>Pseudomonadati</taxon>
        <taxon>Planctomycetota</taxon>
        <taxon>Planctomycetia</taxon>
        <taxon>Pirellulales</taxon>
        <taxon>Pirellulaceae</taxon>
        <taxon>Bremerella</taxon>
    </lineage>
</organism>
<dbReference type="OrthoDB" id="291697at2"/>
<proteinExistence type="predicted"/>
<evidence type="ECO:0000256" key="1">
    <source>
        <dbReference type="SAM" id="SignalP"/>
    </source>
</evidence>
<feature type="signal peptide" evidence="1">
    <location>
        <begin position="1"/>
        <end position="21"/>
    </location>
</feature>
<reference evidence="3" key="1">
    <citation type="submission" date="2019-02" db="EMBL/GenBank/DDBJ databases">
        <title>Deep-cultivation of Planctomycetes and their phenomic and genomic characterization uncovers novel biology.</title>
        <authorList>
            <person name="Wiegand S."/>
            <person name="Jogler M."/>
            <person name="Boedeker C."/>
            <person name="Pinto D."/>
            <person name="Vollmers J."/>
            <person name="Rivas-Marin E."/>
            <person name="Kohn T."/>
            <person name="Peeters S.H."/>
            <person name="Heuer A."/>
            <person name="Rast P."/>
            <person name="Oberbeckmann S."/>
            <person name="Bunk B."/>
            <person name="Jeske O."/>
            <person name="Meyerdierks A."/>
            <person name="Storesund J.E."/>
            <person name="Kallscheuer N."/>
            <person name="Luecker S."/>
            <person name="Lage O.M."/>
            <person name="Pohl T."/>
            <person name="Merkel B.J."/>
            <person name="Hornburger P."/>
            <person name="Mueller R.-W."/>
            <person name="Bruemmer F."/>
            <person name="Labrenz M."/>
            <person name="Spormann A.M."/>
            <person name="Op den Camp H."/>
            <person name="Overmann J."/>
            <person name="Amann R."/>
            <person name="Jetten M.S.M."/>
            <person name="Mascher T."/>
            <person name="Medema M.H."/>
            <person name="Devos D.P."/>
            <person name="Kaster A.-K."/>
            <person name="Ovreas L."/>
            <person name="Rohde M."/>
            <person name="Galperin M.Y."/>
            <person name="Jogler C."/>
        </authorList>
    </citation>
    <scope>NUCLEOTIDE SEQUENCE [LARGE SCALE GENOMIC DNA]</scope>
    <source>
        <strain evidence="3">Pan97</strain>
    </source>
</reference>
<evidence type="ECO:0008006" key="4">
    <source>
        <dbReference type="Google" id="ProtNLM"/>
    </source>
</evidence>
<dbReference type="RefSeq" id="WP_144977730.1">
    <property type="nucleotide sequence ID" value="NZ_CP036289.1"/>
</dbReference>
<dbReference type="AlphaFoldDB" id="A0A518CFZ5"/>
<evidence type="ECO:0000313" key="2">
    <source>
        <dbReference type="EMBL" id="QDU78139.1"/>
    </source>
</evidence>
<dbReference type="KEGG" id="bvo:Pan97_52210"/>
<dbReference type="Proteomes" id="UP000318626">
    <property type="component" value="Chromosome"/>
</dbReference>
<evidence type="ECO:0000313" key="3">
    <source>
        <dbReference type="Proteomes" id="UP000318626"/>
    </source>
</evidence>